<dbReference type="EMBL" id="CP040098">
    <property type="protein sequence ID" value="QCQ23354.1"/>
    <property type="molecule type" value="Genomic_DNA"/>
</dbReference>
<keyword evidence="9" id="KW-0816">Tricarboxylic acid cycle</keyword>
<evidence type="ECO:0000256" key="1">
    <source>
        <dbReference type="ARBA" id="ARBA00001971"/>
    </source>
</evidence>
<dbReference type="PANTHER" id="PTHR38689:SF1">
    <property type="entry name" value="SUCCINATE DEHYDROGENASE HYDROPHOBIC MEMBRANE ANCHOR SUBUNIT"/>
    <property type="match status" value="1"/>
</dbReference>
<evidence type="ECO:0000256" key="7">
    <source>
        <dbReference type="ARBA" id="ARBA00022475"/>
    </source>
</evidence>
<feature type="transmembrane region" description="Helical" evidence="17">
    <location>
        <begin position="39"/>
        <end position="59"/>
    </location>
</feature>
<reference evidence="18 19" key="2">
    <citation type="submission" date="2019-05" db="EMBL/GenBank/DDBJ databases">
        <authorList>
            <person name="Suflita J.M."/>
            <person name="Marks C.R."/>
        </authorList>
    </citation>
    <scope>NUCLEOTIDE SEQUENCE [LARGE SCALE GENOMIC DNA]</scope>
    <source>
        <strain evidence="18 19">ALDC</strain>
    </source>
</reference>
<feature type="transmembrane region" description="Helical" evidence="17">
    <location>
        <begin position="117"/>
        <end position="139"/>
    </location>
</feature>
<dbReference type="InterPro" id="IPR000701">
    <property type="entry name" value="SuccDH_FuR_B_TM-su"/>
</dbReference>
<dbReference type="Proteomes" id="UP000298602">
    <property type="component" value="Chromosome"/>
</dbReference>
<dbReference type="OrthoDB" id="1492469at2"/>
<feature type="transmembrane region" description="Helical" evidence="17">
    <location>
        <begin position="80"/>
        <end position="97"/>
    </location>
</feature>
<dbReference type="GO" id="GO:0005886">
    <property type="term" value="C:plasma membrane"/>
    <property type="evidence" value="ECO:0007669"/>
    <property type="project" value="UniProtKB-SubCell"/>
</dbReference>
<dbReference type="NCBIfam" id="TIGR02968">
    <property type="entry name" value="succ_dehyd_anc"/>
    <property type="match status" value="1"/>
</dbReference>
<evidence type="ECO:0000256" key="17">
    <source>
        <dbReference type="SAM" id="Phobius"/>
    </source>
</evidence>
<evidence type="ECO:0000256" key="15">
    <source>
        <dbReference type="ARBA" id="ARBA00023004"/>
    </source>
</evidence>
<comment type="subcellular location">
    <subcellularLocation>
        <location evidence="3">Cell inner membrane</location>
        <topology evidence="3">Multi-pass membrane protein</topology>
    </subcellularLocation>
</comment>
<keyword evidence="6" id="KW-0813">Transport</keyword>
<keyword evidence="15" id="KW-0408">Iron</keyword>
<keyword evidence="12" id="KW-0479">Metal-binding</keyword>
<keyword evidence="8" id="KW-0997">Cell inner membrane</keyword>
<keyword evidence="14 17" id="KW-1133">Transmembrane helix</keyword>
<protein>
    <recommendedName>
        <fullName evidence="5">Succinate dehydrogenase hydrophobic membrane anchor subunit</fullName>
    </recommendedName>
</protein>
<evidence type="ECO:0000256" key="16">
    <source>
        <dbReference type="ARBA" id="ARBA00023136"/>
    </source>
</evidence>
<sequence length="143" mass="15911">MPMGRTQPPSAEPRVDLLEVDPMLGKYAGSGRSGAFDWFFQRVSGVALLITLFLHFYVLHYATEGPVTYQKVMARLVSPTWKAIDVAFLVFAVYHAMNGFKMIVDDYIHSTNLRAVIVGALWVVSIVFFGLGLLTILTLEVKA</sequence>
<evidence type="ECO:0000256" key="8">
    <source>
        <dbReference type="ARBA" id="ARBA00022519"/>
    </source>
</evidence>
<organism evidence="18 19">
    <name type="scientific">Desulfoglaeba alkanexedens ALDC</name>
    <dbReference type="NCBI Taxonomy" id="980445"/>
    <lineage>
        <taxon>Bacteria</taxon>
        <taxon>Pseudomonadati</taxon>
        <taxon>Thermodesulfobacteriota</taxon>
        <taxon>Syntrophobacteria</taxon>
        <taxon>Syntrophobacterales</taxon>
        <taxon>Syntrophobacteraceae</taxon>
        <taxon>Desulfoglaeba</taxon>
    </lineage>
</organism>
<evidence type="ECO:0000313" key="19">
    <source>
        <dbReference type="Proteomes" id="UP000298602"/>
    </source>
</evidence>
<dbReference type="GO" id="GO:0020037">
    <property type="term" value="F:heme binding"/>
    <property type="evidence" value="ECO:0007669"/>
    <property type="project" value="InterPro"/>
</dbReference>
<keyword evidence="13" id="KW-0249">Electron transport</keyword>
<dbReference type="KEGG" id="dax:FDQ92_14960"/>
<comment type="pathway">
    <text evidence="4">Carbohydrate metabolism; tricarboxylic acid cycle.</text>
</comment>
<evidence type="ECO:0000256" key="3">
    <source>
        <dbReference type="ARBA" id="ARBA00004429"/>
    </source>
</evidence>
<evidence type="ECO:0000256" key="13">
    <source>
        <dbReference type="ARBA" id="ARBA00022982"/>
    </source>
</evidence>
<keyword evidence="16 17" id="KW-0472">Membrane</keyword>
<dbReference type="InterPro" id="IPR014312">
    <property type="entry name" value="Succ_DH_anchor"/>
</dbReference>
<evidence type="ECO:0000256" key="11">
    <source>
        <dbReference type="ARBA" id="ARBA00022692"/>
    </source>
</evidence>
<proteinExistence type="predicted"/>
<dbReference type="UniPathway" id="UPA00223"/>
<keyword evidence="10" id="KW-0349">Heme</keyword>
<comment type="function">
    <text evidence="2">Membrane-anchoring subunit of succinate dehydrogenase (SDH).</text>
</comment>
<evidence type="ECO:0000256" key="4">
    <source>
        <dbReference type="ARBA" id="ARBA00005163"/>
    </source>
</evidence>
<dbReference type="CDD" id="cd03500">
    <property type="entry name" value="SQR_TypeA_SdhD_like"/>
    <property type="match status" value="1"/>
</dbReference>
<dbReference type="AlphaFoldDB" id="A0A4P8L621"/>
<keyword evidence="11 17" id="KW-0812">Transmembrane</keyword>
<dbReference type="GO" id="GO:0009055">
    <property type="term" value="F:electron transfer activity"/>
    <property type="evidence" value="ECO:0007669"/>
    <property type="project" value="TreeGrafter"/>
</dbReference>
<dbReference type="Gene3D" id="1.20.1300.10">
    <property type="entry name" value="Fumarate reductase/succinate dehydrogenase, transmembrane subunit"/>
    <property type="match status" value="1"/>
</dbReference>
<evidence type="ECO:0000313" key="18">
    <source>
        <dbReference type="EMBL" id="QCQ23354.1"/>
    </source>
</evidence>
<accession>A0A4P8L621</accession>
<keyword evidence="19" id="KW-1185">Reference proteome</keyword>
<gene>
    <name evidence="18" type="primary">sdhD</name>
    <name evidence="18" type="ORF">FDQ92_14960</name>
</gene>
<evidence type="ECO:0000256" key="9">
    <source>
        <dbReference type="ARBA" id="ARBA00022532"/>
    </source>
</evidence>
<dbReference type="SUPFAM" id="SSF81343">
    <property type="entry name" value="Fumarate reductase respiratory complex transmembrane subunits"/>
    <property type="match status" value="1"/>
</dbReference>
<name>A0A4P8L621_9BACT</name>
<dbReference type="InterPro" id="IPR034804">
    <property type="entry name" value="SQR/QFR_C/D"/>
</dbReference>
<dbReference type="Pfam" id="PF01127">
    <property type="entry name" value="Sdh_cyt"/>
    <property type="match status" value="1"/>
</dbReference>
<evidence type="ECO:0000256" key="6">
    <source>
        <dbReference type="ARBA" id="ARBA00022448"/>
    </source>
</evidence>
<dbReference type="GO" id="GO:0006099">
    <property type="term" value="P:tricarboxylic acid cycle"/>
    <property type="evidence" value="ECO:0007669"/>
    <property type="project" value="UniProtKB-UniPathway"/>
</dbReference>
<dbReference type="GO" id="GO:0046872">
    <property type="term" value="F:metal ion binding"/>
    <property type="evidence" value="ECO:0007669"/>
    <property type="project" value="UniProtKB-KW"/>
</dbReference>
<keyword evidence="7" id="KW-1003">Cell membrane</keyword>
<reference evidence="18 19" key="1">
    <citation type="submission" date="2019-05" db="EMBL/GenBank/DDBJ databases">
        <title>The Complete Genome Sequence of the n-alkane-degrading Desulfoglaeba alkanexedens ALDC reveals multiple alkylsuccinate synthase gene clusters.</title>
        <authorList>
            <person name="Callaghan A.V."/>
            <person name="Davidova I.A."/>
            <person name="Duncan K.E."/>
            <person name="Morris B."/>
            <person name="McInerney M.J."/>
        </authorList>
    </citation>
    <scope>NUCLEOTIDE SEQUENCE [LARGE SCALE GENOMIC DNA]</scope>
    <source>
        <strain evidence="18 19">ALDC</strain>
    </source>
</reference>
<dbReference type="PANTHER" id="PTHR38689">
    <property type="entry name" value="SUCCINATE DEHYDROGENASE HYDROPHOBIC MEMBRANE ANCHOR SUBUNIT"/>
    <property type="match status" value="1"/>
</dbReference>
<evidence type="ECO:0000256" key="5">
    <source>
        <dbReference type="ARBA" id="ARBA00019425"/>
    </source>
</evidence>
<dbReference type="GO" id="GO:0017004">
    <property type="term" value="P:cytochrome complex assembly"/>
    <property type="evidence" value="ECO:0007669"/>
    <property type="project" value="TreeGrafter"/>
</dbReference>
<evidence type="ECO:0000256" key="14">
    <source>
        <dbReference type="ARBA" id="ARBA00022989"/>
    </source>
</evidence>
<evidence type="ECO:0000256" key="10">
    <source>
        <dbReference type="ARBA" id="ARBA00022617"/>
    </source>
</evidence>
<evidence type="ECO:0000256" key="12">
    <source>
        <dbReference type="ARBA" id="ARBA00022723"/>
    </source>
</evidence>
<evidence type="ECO:0000256" key="2">
    <source>
        <dbReference type="ARBA" id="ARBA00004050"/>
    </source>
</evidence>
<comment type="cofactor">
    <cofactor evidence="1">
        <name>heme</name>
        <dbReference type="ChEBI" id="CHEBI:30413"/>
    </cofactor>
</comment>